<comment type="caution">
    <text evidence="2">The sequence shown here is derived from an EMBL/GenBank/DDBJ whole genome shotgun (WGS) entry which is preliminary data.</text>
</comment>
<name>A0A7J6NMC4_PEROL</name>
<gene>
    <name evidence="2" type="ORF">FOZ60_007679</name>
</gene>
<feature type="region of interest" description="Disordered" evidence="1">
    <location>
        <begin position="602"/>
        <end position="645"/>
    </location>
</feature>
<feature type="compositionally biased region" description="Basic and acidic residues" evidence="1">
    <location>
        <begin position="413"/>
        <end position="432"/>
    </location>
</feature>
<protein>
    <submittedName>
        <fullName evidence="2">Uncharacterized protein</fullName>
    </submittedName>
</protein>
<feature type="region of interest" description="Disordered" evidence="1">
    <location>
        <begin position="476"/>
        <end position="569"/>
    </location>
</feature>
<evidence type="ECO:0000313" key="2">
    <source>
        <dbReference type="EMBL" id="KAF4684577.1"/>
    </source>
</evidence>
<dbReference type="Proteomes" id="UP000541610">
    <property type="component" value="Unassembled WGS sequence"/>
</dbReference>
<dbReference type="AlphaFoldDB" id="A0A7J6NMC4"/>
<feature type="compositionally biased region" description="Acidic residues" evidence="1">
    <location>
        <begin position="547"/>
        <end position="563"/>
    </location>
</feature>
<reference evidence="2 3" key="1">
    <citation type="submission" date="2020-04" db="EMBL/GenBank/DDBJ databases">
        <title>Perkinsus olseni comparative genomics.</title>
        <authorList>
            <person name="Bogema D.R."/>
        </authorList>
    </citation>
    <scope>NUCLEOTIDE SEQUENCE [LARGE SCALE GENOMIC DNA]</scope>
    <source>
        <strain evidence="2">00978-12</strain>
    </source>
</reference>
<evidence type="ECO:0000256" key="1">
    <source>
        <dbReference type="SAM" id="MobiDB-lite"/>
    </source>
</evidence>
<accession>A0A7J6NMC4</accession>
<organism evidence="2 3">
    <name type="scientific">Perkinsus olseni</name>
    <name type="common">Perkinsus atlanticus</name>
    <dbReference type="NCBI Taxonomy" id="32597"/>
    <lineage>
        <taxon>Eukaryota</taxon>
        <taxon>Sar</taxon>
        <taxon>Alveolata</taxon>
        <taxon>Perkinsozoa</taxon>
        <taxon>Perkinsea</taxon>
        <taxon>Perkinsida</taxon>
        <taxon>Perkinsidae</taxon>
        <taxon>Perkinsus</taxon>
    </lineage>
</organism>
<feature type="compositionally biased region" description="Low complexity" evidence="1">
    <location>
        <begin position="305"/>
        <end position="319"/>
    </location>
</feature>
<proteinExistence type="predicted"/>
<feature type="region of interest" description="Disordered" evidence="1">
    <location>
        <begin position="305"/>
        <end position="324"/>
    </location>
</feature>
<feature type="compositionally biased region" description="Polar residues" evidence="1">
    <location>
        <begin position="402"/>
        <end position="412"/>
    </location>
</feature>
<feature type="compositionally biased region" description="Gly residues" evidence="1">
    <location>
        <begin position="636"/>
        <end position="645"/>
    </location>
</feature>
<feature type="compositionally biased region" description="Basic and acidic residues" evidence="1">
    <location>
        <begin position="618"/>
        <end position="631"/>
    </location>
</feature>
<feature type="region of interest" description="Disordered" evidence="1">
    <location>
        <begin position="399"/>
        <end position="459"/>
    </location>
</feature>
<sequence length="645" mass="68968">MNPSGLNPMGFARGRNENEGRGRPAPQWQYFPARQETHTPEVQAPSKVTYIRSSSSQYGYHSAPVGQSGHHQQQPVYGVQSEGMMPPPNPALGGGAVSQPLHQYHPNGYGPRGSEGVDRVVVPPHFYGLPENPHSSVHNTYPAEGGHYPTPRGGVAARVRRCPTGSGVGSSSSSSVQATANVRLHEPVSAVYGAYRHGNSYTYTSQTAFKGNDRGDATAVILLMGSYSEELCLSAKQAILMVPGVLAVTTQQVTWARKQKAYATVSLVRGLNSAMQNALLRTLEEAGIQGLVIAEDTLKELIMSSANDGSSSSRNQDQQQGEDDHHEAIIEAAATIPEGTVSAAVASRQAAMREYSVSTDSVVSGTRRRSLAESHALLGQESPEGGVERAKEALQLELPHLQSESSAPTVTSIDHDSDKSRSLSSRSDKENDVSGNSSAIPEIDRAKVEPSPTLPSYDCQWVPLADLPLRERLGSSERRRKGSAGGSCGGAVCSTPKLDASPSSPAYIDNEDRAKDAVGRWLSDSPDRCSDGDESITHRRGSFDSSLSDDDEDDDGAYLDEYGDPTKQNSNAQMQFFNQAAMSFGYTRALGMHEKFAGVVTLHTGEEQPSATAADSESSPKGEENAPDSKHYYGGSWFGGWLGNN</sequence>
<dbReference type="OrthoDB" id="444707at2759"/>
<feature type="compositionally biased region" description="Basic and acidic residues" evidence="1">
    <location>
        <begin position="525"/>
        <end position="537"/>
    </location>
</feature>
<feature type="compositionally biased region" description="Polar residues" evidence="1">
    <location>
        <begin position="607"/>
        <end position="617"/>
    </location>
</feature>
<dbReference type="EMBL" id="JABANP010000304">
    <property type="protein sequence ID" value="KAF4684577.1"/>
    <property type="molecule type" value="Genomic_DNA"/>
</dbReference>
<feature type="region of interest" description="Disordered" evidence="1">
    <location>
        <begin position="1"/>
        <end position="27"/>
    </location>
</feature>
<evidence type="ECO:0000313" key="3">
    <source>
        <dbReference type="Proteomes" id="UP000541610"/>
    </source>
</evidence>